<feature type="transmembrane region" description="Helical" evidence="11">
    <location>
        <begin position="20"/>
        <end position="39"/>
    </location>
</feature>
<dbReference type="CDD" id="cd00637">
    <property type="entry name" value="7tm_classA_rhodopsin-like"/>
    <property type="match status" value="1"/>
</dbReference>
<protein>
    <recommendedName>
        <fullName evidence="12">G-protein coupled receptors family 1 profile domain-containing protein</fullName>
    </recommendedName>
</protein>
<keyword evidence="7" id="KW-0675">Receptor</keyword>
<dbReference type="Pfam" id="PF00001">
    <property type="entry name" value="7tm_1"/>
    <property type="match status" value="1"/>
</dbReference>
<evidence type="ECO:0000313" key="13">
    <source>
        <dbReference type="EMBL" id="CAC5409219.1"/>
    </source>
</evidence>
<evidence type="ECO:0000256" key="6">
    <source>
        <dbReference type="ARBA" id="ARBA00023136"/>
    </source>
</evidence>
<dbReference type="InterPro" id="IPR000276">
    <property type="entry name" value="GPCR_Rhodpsn"/>
</dbReference>
<keyword evidence="9" id="KW-0807">Transducer</keyword>
<evidence type="ECO:0000256" key="3">
    <source>
        <dbReference type="ARBA" id="ARBA00022692"/>
    </source>
</evidence>
<keyword evidence="6 11" id="KW-0472">Membrane</keyword>
<keyword evidence="3 11" id="KW-0812">Transmembrane</keyword>
<dbReference type="Gene3D" id="1.20.1070.10">
    <property type="entry name" value="Rhodopsin 7-helix transmembrane proteins"/>
    <property type="match status" value="1"/>
</dbReference>
<dbReference type="PROSITE" id="PS50262">
    <property type="entry name" value="G_PROTEIN_RECEP_F1_2"/>
    <property type="match status" value="1"/>
</dbReference>
<dbReference type="AlphaFoldDB" id="A0A6J8DMA4"/>
<gene>
    <name evidence="13" type="ORF">MCOR_42533</name>
</gene>
<dbReference type="Proteomes" id="UP000507470">
    <property type="component" value="Unassembled WGS sequence"/>
</dbReference>
<dbReference type="EMBL" id="CACVKT020007641">
    <property type="protein sequence ID" value="CAC5409219.1"/>
    <property type="molecule type" value="Genomic_DNA"/>
</dbReference>
<feature type="region of interest" description="Disordered" evidence="10">
    <location>
        <begin position="306"/>
        <end position="326"/>
    </location>
</feature>
<reference evidence="13 14" key="1">
    <citation type="submission" date="2020-06" db="EMBL/GenBank/DDBJ databases">
        <authorList>
            <person name="Li R."/>
            <person name="Bekaert M."/>
        </authorList>
    </citation>
    <scope>NUCLEOTIDE SEQUENCE [LARGE SCALE GENOMIC DNA]</scope>
    <source>
        <strain evidence="14">wild</strain>
    </source>
</reference>
<evidence type="ECO:0000256" key="11">
    <source>
        <dbReference type="SAM" id="Phobius"/>
    </source>
</evidence>
<accession>A0A6J8DMA4</accession>
<feature type="transmembrane region" description="Helical" evidence="11">
    <location>
        <begin position="170"/>
        <end position="193"/>
    </location>
</feature>
<keyword evidence="5" id="KW-0297">G-protein coupled receptor</keyword>
<evidence type="ECO:0000256" key="1">
    <source>
        <dbReference type="ARBA" id="ARBA00004651"/>
    </source>
</evidence>
<evidence type="ECO:0000259" key="12">
    <source>
        <dbReference type="PROSITE" id="PS50262"/>
    </source>
</evidence>
<evidence type="ECO:0000256" key="10">
    <source>
        <dbReference type="SAM" id="MobiDB-lite"/>
    </source>
</evidence>
<dbReference type="InterPro" id="IPR017452">
    <property type="entry name" value="GPCR_Rhodpsn_7TM"/>
</dbReference>
<evidence type="ECO:0000313" key="14">
    <source>
        <dbReference type="Proteomes" id="UP000507470"/>
    </source>
</evidence>
<dbReference type="PANTHER" id="PTHR24246:SF27">
    <property type="entry name" value="ADENOSINE RECEPTOR, ISOFORM A"/>
    <property type="match status" value="1"/>
</dbReference>
<feature type="transmembrane region" description="Helical" evidence="11">
    <location>
        <begin position="89"/>
        <end position="108"/>
    </location>
</feature>
<keyword evidence="14" id="KW-1185">Reference proteome</keyword>
<sequence>MRNLTDDVSTEMQIGGKIHGFTISTIIILMNLPAAAIILVPKFRRKIRKSLYIISLGITDVLVGVSSFVMTDLYESVRVESHVTCRLKFVLFNTVFIASMVHILAISLQRLYIMNKISISVDIGSKQWHITIASWVFSLVSNGIVLIWSKNEDEDTVCRYYTGNDEQIDSLYSGIVLIFIIVANLTTIVAILVKIGIYARNYPNSTISKSSIRMTVTLLIITLMYIICVVPLACVQLYCYSNPSFRSYRPYAFLFAMFNSVCNPIVYIFRLKEYRGLLVECLKFIGSKMCGGCGSKIHVDNPTSIHNSVQNQDNPSENRNAEGNPNPSVIKEAFTSIYNGEDCTEQSDYKQSEVKTEHDQNVCNTRFIYVVEVEPRNSVM</sequence>
<feature type="transmembrane region" description="Helical" evidence="11">
    <location>
        <begin position="128"/>
        <end position="150"/>
    </location>
</feature>
<dbReference type="GO" id="GO:0004930">
    <property type="term" value="F:G protein-coupled receptor activity"/>
    <property type="evidence" value="ECO:0007669"/>
    <property type="project" value="UniProtKB-KW"/>
</dbReference>
<keyword evidence="2" id="KW-1003">Cell membrane</keyword>
<dbReference type="OrthoDB" id="6074392at2759"/>
<evidence type="ECO:0000256" key="2">
    <source>
        <dbReference type="ARBA" id="ARBA00022475"/>
    </source>
</evidence>
<evidence type="ECO:0000256" key="7">
    <source>
        <dbReference type="ARBA" id="ARBA00023170"/>
    </source>
</evidence>
<evidence type="ECO:0000256" key="4">
    <source>
        <dbReference type="ARBA" id="ARBA00022989"/>
    </source>
</evidence>
<feature type="transmembrane region" description="Helical" evidence="11">
    <location>
        <begin position="51"/>
        <end position="69"/>
    </location>
</feature>
<evidence type="ECO:0000256" key="5">
    <source>
        <dbReference type="ARBA" id="ARBA00023040"/>
    </source>
</evidence>
<organism evidence="13 14">
    <name type="scientific">Mytilus coruscus</name>
    <name type="common">Sea mussel</name>
    <dbReference type="NCBI Taxonomy" id="42192"/>
    <lineage>
        <taxon>Eukaryota</taxon>
        <taxon>Metazoa</taxon>
        <taxon>Spiralia</taxon>
        <taxon>Lophotrochozoa</taxon>
        <taxon>Mollusca</taxon>
        <taxon>Bivalvia</taxon>
        <taxon>Autobranchia</taxon>
        <taxon>Pteriomorphia</taxon>
        <taxon>Mytilida</taxon>
        <taxon>Mytiloidea</taxon>
        <taxon>Mytilidae</taxon>
        <taxon>Mytilinae</taxon>
        <taxon>Mytilus</taxon>
    </lineage>
</organism>
<keyword evidence="8" id="KW-0325">Glycoprotein</keyword>
<evidence type="ECO:0000256" key="8">
    <source>
        <dbReference type="ARBA" id="ARBA00023180"/>
    </source>
</evidence>
<proteinExistence type="predicted"/>
<feature type="transmembrane region" description="Helical" evidence="11">
    <location>
        <begin position="214"/>
        <end position="238"/>
    </location>
</feature>
<name>A0A6J8DMA4_MYTCO</name>
<dbReference type="SUPFAM" id="SSF81321">
    <property type="entry name" value="Family A G protein-coupled receptor-like"/>
    <property type="match status" value="1"/>
</dbReference>
<dbReference type="GO" id="GO:0005886">
    <property type="term" value="C:plasma membrane"/>
    <property type="evidence" value="ECO:0007669"/>
    <property type="project" value="UniProtKB-SubCell"/>
</dbReference>
<feature type="domain" description="G-protein coupled receptors family 1 profile" evidence="12">
    <location>
        <begin position="30"/>
        <end position="267"/>
    </location>
</feature>
<dbReference type="PRINTS" id="PR00237">
    <property type="entry name" value="GPCRRHODOPSN"/>
</dbReference>
<dbReference type="PANTHER" id="PTHR24246">
    <property type="entry name" value="OLFACTORY RECEPTOR AND ADENOSINE RECEPTOR"/>
    <property type="match status" value="1"/>
</dbReference>
<feature type="transmembrane region" description="Helical" evidence="11">
    <location>
        <begin position="250"/>
        <end position="269"/>
    </location>
</feature>
<evidence type="ECO:0000256" key="9">
    <source>
        <dbReference type="ARBA" id="ARBA00023224"/>
    </source>
</evidence>
<comment type="subcellular location">
    <subcellularLocation>
        <location evidence="1">Cell membrane</location>
        <topology evidence="1">Multi-pass membrane protein</topology>
    </subcellularLocation>
</comment>
<keyword evidence="4 11" id="KW-1133">Transmembrane helix</keyword>